<dbReference type="OrthoDB" id="7189112at2"/>
<dbReference type="EMBL" id="FOSQ01000014">
    <property type="protein sequence ID" value="SFL01763.1"/>
    <property type="molecule type" value="Genomic_DNA"/>
</dbReference>
<dbReference type="Pfam" id="PF09912">
    <property type="entry name" value="DUF2141"/>
    <property type="match status" value="1"/>
</dbReference>
<protein>
    <submittedName>
        <fullName evidence="2">Uncharacterized conserved protein, DUF2141 family</fullName>
    </submittedName>
</protein>
<keyword evidence="3" id="KW-1185">Reference proteome</keyword>
<evidence type="ECO:0000313" key="2">
    <source>
        <dbReference type="EMBL" id="SFL01763.1"/>
    </source>
</evidence>
<dbReference type="AlphaFoldDB" id="A0A1I4E905"/>
<feature type="signal peptide" evidence="1">
    <location>
        <begin position="1"/>
        <end position="19"/>
    </location>
</feature>
<gene>
    <name evidence="2" type="ORF">SAMN02745775_114133</name>
</gene>
<feature type="chain" id="PRO_5011572650" evidence="1">
    <location>
        <begin position="20"/>
        <end position="141"/>
    </location>
</feature>
<keyword evidence="1" id="KW-0732">Signal</keyword>
<name>A0A1I4E905_9PROT</name>
<reference evidence="2 3" key="1">
    <citation type="submission" date="2016-10" db="EMBL/GenBank/DDBJ databases">
        <authorList>
            <person name="de Groot N.N."/>
        </authorList>
    </citation>
    <scope>NUCLEOTIDE SEQUENCE [LARGE SCALE GENOMIC DNA]</scope>
    <source>
        <strain evidence="2 3">DSM 19981</strain>
    </source>
</reference>
<dbReference type="RefSeq" id="WP_092962699.1">
    <property type="nucleotide sequence ID" value="NZ_FOSQ01000014.1"/>
</dbReference>
<proteinExistence type="predicted"/>
<evidence type="ECO:0000256" key="1">
    <source>
        <dbReference type="SAM" id="SignalP"/>
    </source>
</evidence>
<dbReference type="Proteomes" id="UP000199473">
    <property type="component" value="Unassembled WGS sequence"/>
</dbReference>
<dbReference type="InterPro" id="IPR018673">
    <property type="entry name" value="DUF2141"/>
</dbReference>
<accession>A0A1I4E905</accession>
<evidence type="ECO:0000313" key="3">
    <source>
        <dbReference type="Proteomes" id="UP000199473"/>
    </source>
</evidence>
<organism evidence="2 3">
    <name type="scientific">Falsiroseomonas stagni DSM 19981</name>
    <dbReference type="NCBI Taxonomy" id="1123062"/>
    <lineage>
        <taxon>Bacteria</taxon>
        <taxon>Pseudomonadati</taxon>
        <taxon>Pseudomonadota</taxon>
        <taxon>Alphaproteobacteria</taxon>
        <taxon>Acetobacterales</taxon>
        <taxon>Roseomonadaceae</taxon>
        <taxon>Falsiroseomonas</taxon>
    </lineage>
</organism>
<sequence length="141" mass="14715">MHRPLLLACLFLANAPALAADLVVNVANIRSADGTIGCALHSADRGGFPGDAAGAVLRSAPANPAGVRCRFDGIAPGTYAVAVSHDANNNGRIDTNFFGIPTEDWGVSNNIRPGMRAPRFDEAAIQVTEGPPRTIEVRLGR</sequence>